<dbReference type="GO" id="GO:0006826">
    <property type="term" value="P:iron ion transport"/>
    <property type="evidence" value="ECO:0007669"/>
    <property type="project" value="InterPro"/>
</dbReference>
<dbReference type="InterPro" id="IPR050583">
    <property type="entry name" value="Mycobacterial_A85_antigen"/>
</dbReference>
<dbReference type="SUPFAM" id="SSF53474">
    <property type="entry name" value="alpha/beta-Hydrolases"/>
    <property type="match status" value="1"/>
</dbReference>
<dbReference type="AlphaFoldDB" id="A0AAE3YLK1"/>
<dbReference type="InterPro" id="IPR021764">
    <property type="entry name" value="Enterochelin_esterase_N"/>
</dbReference>
<protein>
    <submittedName>
        <fullName evidence="6">Enterochelin esterase family protein</fullName>
    </submittedName>
</protein>
<proteinExistence type="inferred from homology"/>
<evidence type="ECO:0000313" key="6">
    <source>
        <dbReference type="EMBL" id="MDR7276064.1"/>
    </source>
</evidence>
<name>A0AAE3YLK1_9ACTN</name>
<dbReference type="Gene3D" id="2.60.40.10">
    <property type="entry name" value="Immunoglobulins"/>
    <property type="match status" value="1"/>
</dbReference>
<evidence type="ECO:0000256" key="4">
    <source>
        <dbReference type="ARBA" id="ARBA00024201"/>
    </source>
</evidence>
<keyword evidence="2" id="KW-0963">Cytoplasm</keyword>
<dbReference type="SUPFAM" id="SSF81296">
    <property type="entry name" value="E set domains"/>
    <property type="match status" value="1"/>
</dbReference>
<organism evidence="6 7">
    <name type="scientific">Catenuloplanes atrovinosus</name>
    <dbReference type="NCBI Taxonomy" id="137266"/>
    <lineage>
        <taxon>Bacteria</taxon>
        <taxon>Bacillati</taxon>
        <taxon>Actinomycetota</taxon>
        <taxon>Actinomycetes</taxon>
        <taxon>Micromonosporales</taxon>
        <taxon>Micromonosporaceae</taxon>
        <taxon>Catenuloplanes</taxon>
    </lineage>
</organism>
<keyword evidence="7" id="KW-1185">Reference proteome</keyword>
<dbReference type="PANTHER" id="PTHR48098:SF3">
    <property type="entry name" value="IRON(III) ENTEROBACTIN ESTERASE"/>
    <property type="match status" value="1"/>
</dbReference>
<comment type="similarity">
    <text evidence="4">Belongs to the Fes family.</text>
</comment>
<dbReference type="InterPro" id="IPR014756">
    <property type="entry name" value="Ig_E-set"/>
</dbReference>
<comment type="subcellular location">
    <subcellularLocation>
        <location evidence="1">Cytoplasm</location>
    </subcellularLocation>
</comment>
<dbReference type="Gene3D" id="3.40.50.1820">
    <property type="entry name" value="alpha/beta hydrolase"/>
    <property type="match status" value="1"/>
</dbReference>
<dbReference type="EMBL" id="JAVDYB010000001">
    <property type="protein sequence ID" value="MDR7276064.1"/>
    <property type="molecule type" value="Genomic_DNA"/>
</dbReference>
<reference evidence="6" key="1">
    <citation type="submission" date="2023-07" db="EMBL/GenBank/DDBJ databases">
        <title>Sequencing the genomes of 1000 actinobacteria strains.</title>
        <authorList>
            <person name="Klenk H.-P."/>
        </authorList>
    </citation>
    <scope>NUCLEOTIDE SEQUENCE</scope>
    <source>
        <strain evidence="6">DSM 44707</strain>
    </source>
</reference>
<evidence type="ECO:0000256" key="1">
    <source>
        <dbReference type="ARBA" id="ARBA00004496"/>
    </source>
</evidence>
<evidence type="ECO:0000259" key="5">
    <source>
        <dbReference type="Pfam" id="PF11806"/>
    </source>
</evidence>
<evidence type="ECO:0000313" key="7">
    <source>
        <dbReference type="Proteomes" id="UP001183643"/>
    </source>
</evidence>
<dbReference type="InterPro" id="IPR013783">
    <property type="entry name" value="Ig-like_fold"/>
</dbReference>
<dbReference type="GO" id="GO:0005737">
    <property type="term" value="C:cytoplasm"/>
    <property type="evidence" value="ECO:0007669"/>
    <property type="project" value="UniProtKB-SubCell"/>
</dbReference>
<dbReference type="Pfam" id="PF11806">
    <property type="entry name" value="Enterochelin_N"/>
    <property type="match status" value="1"/>
</dbReference>
<gene>
    <name evidence="6" type="ORF">J2S41_002842</name>
</gene>
<dbReference type="Proteomes" id="UP001183643">
    <property type="component" value="Unassembled WGS sequence"/>
</dbReference>
<feature type="domain" description="Enterochelin esterase N-terminal" evidence="5">
    <location>
        <begin position="46"/>
        <end position="149"/>
    </location>
</feature>
<accession>A0AAE3YLK1</accession>
<comment type="caution">
    <text evidence="6">The sequence shown here is derived from an EMBL/GenBank/DDBJ whole genome shotgun (WGS) entry which is preliminary data.</text>
</comment>
<dbReference type="Pfam" id="PF00756">
    <property type="entry name" value="Esterase"/>
    <property type="match status" value="1"/>
</dbReference>
<dbReference type="GO" id="GO:0005506">
    <property type="term" value="F:iron ion binding"/>
    <property type="evidence" value="ECO:0007669"/>
    <property type="project" value="InterPro"/>
</dbReference>
<dbReference type="GO" id="GO:0005975">
    <property type="term" value="P:carbohydrate metabolic process"/>
    <property type="evidence" value="ECO:0007669"/>
    <property type="project" value="UniProtKB-ARBA"/>
</dbReference>
<evidence type="ECO:0000256" key="2">
    <source>
        <dbReference type="ARBA" id="ARBA00022490"/>
    </source>
</evidence>
<keyword evidence="3" id="KW-0378">Hydrolase</keyword>
<dbReference type="RefSeq" id="WP_310367860.1">
    <property type="nucleotide sequence ID" value="NZ_JAVDYB010000001.1"/>
</dbReference>
<dbReference type="GO" id="GO:0008849">
    <property type="term" value="F:enterochelin esterase activity"/>
    <property type="evidence" value="ECO:0007669"/>
    <property type="project" value="InterPro"/>
</dbReference>
<dbReference type="InterPro" id="IPR029058">
    <property type="entry name" value="AB_hydrolase_fold"/>
</dbReference>
<dbReference type="PANTHER" id="PTHR48098">
    <property type="entry name" value="ENTEROCHELIN ESTERASE-RELATED"/>
    <property type="match status" value="1"/>
</dbReference>
<evidence type="ECO:0000256" key="3">
    <source>
        <dbReference type="ARBA" id="ARBA00022801"/>
    </source>
</evidence>
<dbReference type="InterPro" id="IPR000801">
    <property type="entry name" value="Esterase-like"/>
</dbReference>
<sequence length="390" mass="41853">MIDERIGALLAQVRDGAPEAADRLWRTAQASGGPLISPGPGGTSLVTFCWRGEAETTAVRWGVEAPLDRVPGTDLWHATVALPSRLRTLYYLGHGAAAVSPRDTTGVGATHVDPLNPHTFLFPRDPGDPTDRDCWVSLLELPDAPPEPWLSGPPVPAGVREQTEVASAALGGARRVTVHRPTGTPAAALVVFDGHLSQTVMRMPDLIDRLVAAGRVPPLVTLYVHVEDATRDQELGTTPAYAEFVARELIPWAHAEFGLTADPARTAAAGMSLGGLTAAYVALSAPDVFGRALSHSGSFWRAGPDGEPEWLTREYARRPRADLSLYLDVGDRETGPGPGGAASQVDVNRRIRDVLIGRGYPLAYREYLGGHDYVNWRRLFPDALIGLLGR</sequence>